<sequence>MGAGDVIELEGQLVIIDFKLFLVPEEYSENYEQGDRVEISRPEIMFSIMDKILPLGGGRSSIFHRARISGVIESVLPIKVKATSMFVEERGGGFVCIDIEDDTLEKNKPRYDEFLRKNQGVKSDDWLDYL</sequence>
<dbReference type="Proteomes" id="UP000295804">
    <property type="component" value="Unassembled WGS sequence"/>
</dbReference>
<reference evidence="1 2" key="1">
    <citation type="submission" date="2019-03" db="EMBL/GenBank/DDBJ databases">
        <title>Genomic analyses of the natural microbiome of Caenorhabditis elegans.</title>
        <authorList>
            <person name="Samuel B."/>
        </authorList>
    </citation>
    <scope>NUCLEOTIDE SEQUENCE [LARGE SCALE GENOMIC DNA]</scope>
    <source>
        <strain evidence="1 2">BIGb0525</strain>
    </source>
</reference>
<proteinExistence type="predicted"/>
<gene>
    <name evidence="1" type="ORF">EDF87_101145</name>
</gene>
<evidence type="ECO:0000313" key="1">
    <source>
        <dbReference type="EMBL" id="TDV53076.1"/>
    </source>
</evidence>
<dbReference type="RefSeq" id="WP_134173748.1">
    <property type="nucleotide sequence ID" value="NZ_SOCQ01000001.1"/>
</dbReference>
<evidence type="ECO:0000313" key="2">
    <source>
        <dbReference type="Proteomes" id="UP000295804"/>
    </source>
</evidence>
<organism evidence="1 2">
    <name type="scientific">Pseudomonas helmanticensis</name>
    <dbReference type="NCBI Taxonomy" id="1471381"/>
    <lineage>
        <taxon>Bacteria</taxon>
        <taxon>Pseudomonadati</taxon>
        <taxon>Pseudomonadota</taxon>
        <taxon>Gammaproteobacteria</taxon>
        <taxon>Pseudomonadales</taxon>
        <taxon>Pseudomonadaceae</taxon>
        <taxon>Pseudomonas</taxon>
    </lineage>
</organism>
<accession>A0A4R7VT71</accession>
<dbReference type="AlphaFoldDB" id="A0A4R7VT71"/>
<comment type="caution">
    <text evidence="1">The sequence shown here is derived from an EMBL/GenBank/DDBJ whole genome shotgun (WGS) entry which is preliminary data.</text>
</comment>
<dbReference type="EMBL" id="SOCQ01000001">
    <property type="protein sequence ID" value="TDV53076.1"/>
    <property type="molecule type" value="Genomic_DNA"/>
</dbReference>
<name>A0A4R7VT71_9PSED</name>
<protein>
    <submittedName>
        <fullName evidence="1">Uncharacterized protein</fullName>
    </submittedName>
</protein>